<dbReference type="AlphaFoldDB" id="A0A4S5BSP7"/>
<accession>A0A4S5BSP7</accession>
<evidence type="ECO:0000256" key="6">
    <source>
        <dbReference type="ARBA" id="ARBA00039017"/>
    </source>
</evidence>
<dbReference type="RefSeq" id="WP_136405229.1">
    <property type="nucleotide sequence ID" value="NZ_SSWX01000003.1"/>
</dbReference>
<evidence type="ECO:0000256" key="7">
    <source>
        <dbReference type="ARBA" id="ARBA00043224"/>
    </source>
</evidence>
<dbReference type="PANTHER" id="PTHR11080:SF2">
    <property type="entry name" value="LD05707P"/>
    <property type="match status" value="1"/>
</dbReference>
<organism evidence="10 11">
    <name type="scientific">Lampropedia aestuarii</name>
    <dbReference type="NCBI Taxonomy" id="2562762"/>
    <lineage>
        <taxon>Bacteria</taxon>
        <taxon>Pseudomonadati</taxon>
        <taxon>Pseudomonadota</taxon>
        <taxon>Betaproteobacteria</taxon>
        <taxon>Burkholderiales</taxon>
        <taxon>Comamonadaceae</taxon>
        <taxon>Lampropedia</taxon>
    </lineage>
</organism>
<keyword evidence="3" id="KW-0479">Metal-binding</keyword>
<comment type="similarity">
    <text evidence="1">Belongs to the isochorismatase family.</text>
</comment>
<comment type="pathway">
    <text evidence="5">Cofactor biosynthesis; nicotinate biosynthesis; nicotinate from nicotinamide: step 1/1.</text>
</comment>
<feature type="domain" description="Isochorismatase-like" evidence="9">
    <location>
        <begin position="13"/>
        <end position="205"/>
    </location>
</feature>
<evidence type="ECO:0000256" key="4">
    <source>
        <dbReference type="ARBA" id="ARBA00022801"/>
    </source>
</evidence>
<evidence type="ECO:0000256" key="1">
    <source>
        <dbReference type="ARBA" id="ARBA00006336"/>
    </source>
</evidence>
<dbReference type="Pfam" id="PF00857">
    <property type="entry name" value="Isochorismatase"/>
    <property type="match status" value="1"/>
</dbReference>
<dbReference type="SUPFAM" id="SSF52499">
    <property type="entry name" value="Isochorismatase-like hydrolases"/>
    <property type="match status" value="1"/>
</dbReference>
<dbReference type="Proteomes" id="UP000306236">
    <property type="component" value="Unassembled WGS sequence"/>
</dbReference>
<dbReference type="GO" id="GO:0046872">
    <property type="term" value="F:metal ion binding"/>
    <property type="evidence" value="ECO:0007669"/>
    <property type="project" value="UniProtKB-KW"/>
</dbReference>
<reference evidence="10 11" key="1">
    <citation type="submission" date="2019-04" db="EMBL/GenBank/DDBJ databases">
        <title>Lampropedia sp YIM MLB12 draf genome.</title>
        <authorList>
            <person name="Wang Y.-X."/>
        </authorList>
    </citation>
    <scope>NUCLEOTIDE SEQUENCE [LARGE SCALE GENOMIC DNA]</scope>
    <source>
        <strain evidence="10 11">YIM MLB12</strain>
    </source>
</reference>
<evidence type="ECO:0000256" key="5">
    <source>
        <dbReference type="ARBA" id="ARBA00037900"/>
    </source>
</evidence>
<keyword evidence="11" id="KW-1185">Reference proteome</keyword>
<dbReference type="OrthoDB" id="9791276at2"/>
<dbReference type="Gene3D" id="3.40.50.850">
    <property type="entry name" value="Isochorismatase-like"/>
    <property type="match status" value="1"/>
</dbReference>
<evidence type="ECO:0000313" key="10">
    <source>
        <dbReference type="EMBL" id="THJ35630.1"/>
    </source>
</evidence>
<dbReference type="CDD" id="cd01011">
    <property type="entry name" value="nicotinamidase"/>
    <property type="match status" value="1"/>
</dbReference>
<evidence type="ECO:0000256" key="2">
    <source>
        <dbReference type="ARBA" id="ARBA00022642"/>
    </source>
</evidence>
<dbReference type="GO" id="GO:0019363">
    <property type="term" value="P:pyridine nucleotide biosynthetic process"/>
    <property type="evidence" value="ECO:0007669"/>
    <property type="project" value="UniProtKB-KW"/>
</dbReference>
<evidence type="ECO:0000313" key="11">
    <source>
        <dbReference type="Proteomes" id="UP000306236"/>
    </source>
</evidence>
<dbReference type="PANTHER" id="PTHR11080">
    <property type="entry name" value="PYRAZINAMIDASE/NICOTINAMIDASE"/>
    <property type="match status" value="1"/>
</dbReference>
<dbReference type="InterPro" id="IPR000868">
    <property type="entry name" value="Isochorismatase-like_dom"/>
</dbReference>
<dbReference type="EMBL" id="SSWX01000003">
    <property type="protein sequence ID" value="THJ35630.1"/>
    <property type="molecule type" value="Genomic_DNA"/>
</dbReference>
<dbReference type="GO" id="GO:0008936">
    <property type="term" value="F:nicotinamidase activity"/>
    <property type="evidence" value="ECO:0007669"/>
    <property type="project" value="UniProtKB-EC"/>
</dbReference>
<dbReference type="InterPro" id="IPR036380">
    <property type="entry name" value="Isochorismatase-like_sf"/>
</dbReference>
<dbReference type="InterPro" id="IPR052347">
    <property type="entry name" value="Isochorismatase_Nicotinamidase"/>
</dbReference>
<keyword evidence="4 10" id="KW-0378">Hydrolase</keyword>
<sequence>MPATDTLSSLASSVLIVVDVQYDFLPGGALAVANGDQIIPTINRLAALFPHTIATQDWHPSGHISFASTHAGHQPFDVIELPYGPQVLWPEHCVQESHGAALSGQLHLPRTELVIRKGYHRQIDSYSAFMEADRRTPTGLAGYLRERGFTDCYVCGLATDFCVAWTALDARQAGFGVCVVEDACKGIDMNGSVAKAWADMAAAGVRRIHSCEIC</sequence>
<comment type="caution">
    <text evidence="10">The sequence shown here is derived from an EMBL/GenBank/DDBJ whole genome shotgun (WGS) entry which is preliminary data.</text>
</comment>
<dbReference type="FunFam" id="3.40.50.850:FF:000006">
    <property type="entry name" value="Bifunctional pyrazinamidase/nicotinamidase"/>
    <property type="match status" value="1"/>
</dbReference>
<proteinExistence type="inferred from homology"/>
<gene>
    <name evidence="10" type="primary">pncA</name>
    <name evidence="10" type="ORF">E8K88_03320</name>
</gene>
<evidence type="ECO:0000256" key="8">
    <source>
        <dbReference type="ARBA" id="ARBA00072277"/>
    </source>
</evidence>
<evidence type="ECO:0000256" key="3">
    <source>
        <dbReference type="ARBA" id="ARBA00022723"/>
    </source>
</evidence>
<protein>
    <recommendedName>
        <fullName evidence="8">Nicotinamidase</fullName>
        <ecNumber evidence="6">3.5.1.19</ecNumber>
    </recommendedName>
    <alternativeName>
        <fullName evidence="7">Nicotinamide deamidase</fullName>
    </alternativeName>
</protein>
<keyword evidence="2" id="KW-0662">Pyridine nucleotide biosynthesis</keyword>
<dbReference type="EC" id="3.5.1.19" evidence="6"/>
<name>A0A4S5BSP7_9BURK</name>
<evidence type="ECO:0000259" key="9">
    <source>
        <dbReference type="Pfam" id="PF00857"/>
    </source>
</evidence>
<dbReference type="NCBIfam" id="NF008623">
    <property type="entry name" value="PRK11609.1"/>
    <property type="match status" value="1"/>
</dbReference>